<dbReference type="OrthoDB" id="526867at2"/>
<gene>
    <name evidence="3" type="ORF">FGM01_13030</name>
</gene>
<feature type="domain" description="DUF547" evidence="2">
    <location>
        <begin position="100"/>
        <end position="204"/>
    </location>
</feature>
<dbReference type="Proteomes" id="UP000315131">
    <property type="component" value="Unassembled WGS sequence"/>
</dbReference>
<feature type="chain" id="PRO_5021740708" evidence="1">
    <location>
        <begin position="19"/>
        <end position="267"/>
    </location>
</feature>
<reference evidence="3 4" key="1">
    <citation type="submission" date="2019-06" db="EMBL/GenBank/DDBJ databases">
        <title>Gramella sabulilitoris sp. nov., isolated from a marine sand.</title>
        <authorList>
            <person name="Yoon J.-H."/>
        </authorList>
    </citation>
    <scope>NUCLEOTIDE SEQUENCE [LARGE SCALE GENOMIC DNA]</scope>
    <source>
        <strain evidence="3 4">HSMS-1</strain>
    </source>
</reference>
<dbReference type="RefSeq" id="WP_143411603.1">
    <property type="nucleotide sequence ID" value="NZ_VHSF01000003.1"/>
</dbReference>
<feature type="signal peptide" evidence="1">
    <location>
        <begin position="1"/>
        <end position="18"/>
    </location>
</feature>
<proteinExistence type="predicted"/>
<dbReference type="AlphaFoldDB" id="A0A550I098"/>
<name>A0A550I098_9FLAO</name>
<evidence type="ECO:0000256" key="1">
    <source>
        <dbReference type="SAM" id="SignalP"/>
    </source>
</evidence>
<dbReference type="PANTHER" id="PTHR46361:SF3">
    <property type="entry name" value="ELECTRON CARRIER_ PROTEIN DISULFIDE OXIDOREDUCTASE"/>
    <property type="match status" value="1"/>
</dbReference>
<evidence type="ECO:0000259" key="2">
    <source>
        <dbReference type="Pfam" id="PF04784"/>
    </source>
</evidence>
<dbReference type="EMBL" id="VHSF01000003">
    <property type="protein sequence ID" value="TRO64409.1"/>
    <property type="molecule type" value="Genomic_DNA"/>
</dbReference>
<accession>A0A550I098</accession>
<comment type="caution">
    <text evidence="3">The sequence shown here is derived from an EMBL/GenBank/DDBJ whole genome shotgun (WGS) entry which is preliminary data.</text>
</comment>
<evidence type="ECO:0000313" key="3">
    <source>
        <dbReference type="EMBL" id="TRO64409.1"/>
    </source>
</evidence>
<dbReference type="PANTHER" id="PTHR46361">
    <property type="entry name" value="ELECTRON CARRIER/ PROTEIN DISULFIDE OXIDOREDUCTASE"/>
    <property type="match status" value="1"/>
</dbReference>
<protein>
    <submittedName>
        <fullName evidence="3">DUF547 domain-containing protein</fullName>
    </submittedName>
</protein>
<keyword evidence="1" id="KW-0732">Signal</keyword>
<dbReference type="PROSITE" id="PS51257">
    <property type="entry name" value="PROKAR_LIPOPROTEIN"/>
    <property type="match status" value="1"/>
</dbReference>
<dbReference type="Pfam" id="PF04784">
    <property type="entry name" value="DUF547"/>
    <property type="match status" value="1"/>
</dbReference>
<keyword evidence="4" id="KW-1185">Reference proteome</keyword>
<dbReference type="InterPro" id="IPR006869">
    <property type="entry name" value="DUF547"/>
</dbReference>
<organism evidence="3 4">
    <name type="scientific">Christiangramia sabulilitoris</name>
    <dbReference type="NCBI Taxonomy" id="2583991"/>
    <lineage>
        <taxon>Bacteria</taxon>
        <taxon>Pseudomonadati</taxon>
        <taxon>Bacteroidota</taxon>
        <taxon>Flavobacteriia</taxon>
        <taxon>Flavobacteriales</taxon>
        <taxon>Flavobacteriaceae</taxon>
        <taxon>Christiangramia</taxon>
    </lineage>
</organism>
<evidence type="ECO:0000313" key="4">
    <source>
        <dbReference type="Proteomes" id="UP000315131"/>
    </source>
</evidence>
<sequence>MKKLILSFVILISGAAMFASCNLISSAGFNSKGLPTPSVNDEAKNIAKNEAVKVDHSLWNKLLQKHVREDGMVDYKGFKNDREKLNKYLEMLSKQKPDDSWSAQELLAYYINLYNAYTVDLILRNYPVKSIKDINGAWTSEFINIGDTKISLGGIENSLLRKMNEPRIHFAINCASISCPKLINEAFTAPKIEQQLEIVTREFVNSDKNEISGNSARLSSIFDWYKGDFTEGGVSLIDYVNRYSKVKIAKDAEISYLEYNWNLNEAK</sequence>